<dbReference type="PANTHER" id="PTHR48449">
    <property type="entry name" value="DUF1985 DOMAIN-CONTAINING PROTEIN"/>
    <property type="match status" value="1"/>
</dbReference>
<dbReference type="PANTHER" id="PTHR48449:SF1">
    <property type="entry name" value="DUF1985 DOMAIN-CONTAINING PROTEIN"/>
    <property type="match status" value="1"/>
</dbReference>
<sequence length="417" mass="47513">MVPKRIEIESSPSKGTSEAARLHPPLYKLALQALSQSRAEYDEHGEEKYFKSDDADANSHSTEELVKAFSIDRYPVRMQCDGAADLTDDFVVKSAMGKYFDTFKKILQEQKLDAYFRDSCFGKYFDLPEDNNARFQMKMVYELLKRRFMYEKKDKMDEVWINYCGIPVCFGWKEFVIVTGLKCYHSSQVIPILTQRSTPYTLKRQRQVVCDDLVSIIGPSFKNKNLIEALKGRGLSKKHKQSLCLAWAFEAIPYLRQQVNYQEGVSYPRILRWLSAKTHKNTKFLDLFNPPKDANVHPSLVLNNRELKMPFFLTLRSVQNLSDRKVIDRIKMELFGATTITRKTILEGGLVVVDGVIGGGSGAAVGANDAPLTIFKANHYEYDHNGYTNFASPSECSACKCQDCRAKHNVEINAINA</sequence>
<gene>
    <name evidence="2" type="ORF">CQW23_28263</name>
</gene>
<organism evidence="2 3">
    <name type="scientific">Capsicum baccatum</name>
    <name type="common">Peruvian pepper</name>
    <dbReference type="NCBI Taxonomy" id="33114"/>
    <lineage>
        <taxon>Eukaryota</taxon>
        <taxon>Viridiplantae</taxon>
        <taxon>Streptophyta</taxon>
        <taxon>Embryophyta</taxon>
        <taxon>Tracheophyta</taxon>
        <taxon>Spermatophyta</taxon>
        <taxon>Magnoliopsida</taxon>
        <taxon>eudicotyledons</taxon>
        <taxon>Gunneridae</taxon>
        <taxon>Pentapetalae</taxon>
        <taxon>asterids</taxon>
        <taxon>lamiids</taxon>
        <taxon>Solanales</taxon>
        <taxon>Solanaceae</taxon>
        <taxon>Solanoideae</taxon>
        <taxon>Capsiceae</taxon>
        <taxon>Capsicum</taxon>
    </lineage>
</organism>
<protein>
    <submittedName>
        <fullName evidence="2">Uncharacterized protein</fullName>
    </submittedName>
</protein>
<comment type="caution">
    <text evidence="2">The sequence shown here is derived from an EMBL/GenBank/DDBJ whole genome shotgun (WGS) entry which is preliminary data.</text>
</comment>
<name>A0A2G2VG19_CAPBA</name>
<evidence type="ECO:0000313" key="2">
    <source>
        <dbReference type="EMBL" id="PHT31926.1"/>
    </source>
</evidence>
<dbReference type="OrthoDB" id="1305982at2759"/>
<dbReference type="Proteomes" id="UP000224567">
    <property type="component" value="Unassembled WGS sequence"/>
</dbReference>
<keyword evidence="3" id="KW-1185">Reference proteome</keyword>
<dbReference type="AlphaFoldDB" id="A0A2G2VG19"/>
<reference evidence="3" key="2">
    <citation type="journal article" date="2017" name="J. Anim. Genet.">
        <title>Multiple reference genome sequences of hot pepper reveal the massive evolution of plant disease resistance genes by retroduplication.</title>
        <authorList>
            <person name="Kim S."/>
            <person name="Park J."/>
            <person name="Yeom S.-I."/>
            <person name="Kim Y.-M."/>
            <person name="Seo E."/>
            <person name="Kim K.-T."/>
            <person name="Kim M.-S."/>
            <person name="Lee J.M."/>
            <person name="Cheong K."/>
            <person name="Shin H.-S."/>
            <person name="Kim S.-B."/>
            <person name="Han K."/>
            <person name="Lee J."/>
            <person name="Park M."/>
            <person name="Lee H.-A."/>
            <person name="Lee H.-Y."/>
            <person name="Lee Y."/>
            <person name="Oh S."/>
            <person name="Lee J.H."/>
            <person name="Choi E."/>
            <person name="Choi E."/>
            <person name="Lee S.E."/>
            <person name="Jeon J."/>
            <person name="Kim H."/>
            <person name="Choi G."/>
            <person name="Song H."/>
            <person name="Lee J."/>
            <person name="Lee S.-C."/>
            <person name="Kwon J.-K."/>
            <person name="Lee H.-Y."/>
            <person name="Koo N."/>
            <person name="Hong Y."/>
            <person name="Kim R.W."/>
            <person name="Kang W.-H."/>
            <person name="Huh J.H."/>
            <person name="Kang B.-C."/>
            <person name="Yang T.-J."/>
            <person name="Lee Y.-H."/>
            <person name="Bennetzen J.L."/>
            <person name="Choi D."/>
        </authorList>
    </citation>
    <scope>NUCLEOTIDE SEQUENCE [LARGE SCALE GENOMIC DNA]</scope>
    <source>
        <strain evidence="3">cv. PBC81</strain>
    </source>
</reference>
<evidence type="ECO:0000313" key="3">
    <source>
        <dbReference type="Proteomes" id="UP000224567"/>
    </source>
</evidence>
<evidence type="ECO:0000256" key="1">
    <source>
        <dbReference type="SAM" id="MobiDB-lite"/>
    </source>
</evidence>
<dbReference type="EMBL" id="MLFT02000012">
    <property type="protein sequence ID" value="PHT31926.1"/>
    <property type="molecule type" value="Genomic_DNA"/>
</dbReference>
<proteinExistence type="predicted"/>
<feature type="region of interest" description="Disordered" evidence="1">
    <location>
        <begin position="1"/>
        <end position="21"/>
    </location>
</feature>
<accession>A0A2G2VG19</accession>
<reference evidence="2 3" key="1">
    <citation type="journal article" date="2017" name="Genome Biol.">
        <title>New reference genome sequences of hot pepper reveal the massive evolution of plant disease-resistance genes by retroduplication.</title>
        <authorList>
            <person name="Kim S."/>
            <person name="Park J."/>
            <person name="Yeom S.I."/>
            <person name="Kim Y.M."/>
            <person name="Seo E."/>
            <person name="Kim K.T."/>
            <person name="Kim M.S."/>
            <person name="Lee J.M."/>
            <person name="Cheong K."/>
            <person name="Shin H.S."/>
            <person name="Kim S.B."/>
            <person name="Han K."/>
            <person name="Lee J."/>
            <person name="Park M."/>
            <person name="Lee H.A."/>
            <person name="Lee H.Y."/>
            <person name="Lee Y."/>
            <person name="Oh S."/>
            <person name="Lee J.H."/>
            <person name="Choi E."/>
            <person name="Choi E."/>
            <person name="Lee S.E."/>
            <person name="Jeon J."/>
            <person name="Kim H."/>
            <person name="Choi G."/>
            <person name="Song H."/>
            <person name="Lee J."/>
            <person name="Lee S.C."/>
            <person name="Kwon J.K."/>
            <person name="Lee H.Y."/>
            <person name="Koo N."/>
            <person name="Hong Y."/>
            <person name="Kim R.W."/>
            <person name="Kang W.H."/>
            <person name="Huh J.H."/>
            <person name="Kang B.C."/>
            <person name="Yang T.J."/>
            <person name="Lee Y.H."/>
            <person name="Bennetzen J.L."/>
            <person name="Choi D."/>
        </authorList>
    </citation>
    <scope>NUCLEOTIDE SEQUENCE [LARGE SCALE GENOMIC DNA]</scope>
    <source>
        <strain evidence="3">cv. PBC81</strain>
    </source>
</reference>